<protein>
    <recommendedName>
        <fullName evidence="4">Transposase</fullName>
    </recommendedName>
</protein>
<dbReference type="Proteomes" id="UP000191931">
    <property type="component" value="Unassembled WGS sequence"/>
</dbReference>
<accession>A0A1W1HDF3</accession>
<organism evidence="2 3">
    <name type="scientific">Desulfamplus magnetovallimortis</name>
    <dbReference type="NCBI Taxonomy" id="1246637"/>
    <lineage>
        <taxon>Bacteria</taxon>
        <taxon>Pseudomonadati</taxon>
        <taxon>Thermodesulfobacteriota</taxon>
        <taxon>Desulfobacteria</taxon>
        <taxon>Desulfobacterales</taxon>
        <taxon>Desulfobacteraceae</taxon>
        <taxon>Desulfamplus</taxon>
    </lineage>
</organism>
<dbReference type="NCBIfam" id="TIGR01784">
    <property type="entry name" value="T_den_put_tspse"/>
    <property type="match status" value="1"/>
</dbReference>
<gene>
    <name evidence="2" type="ORF">MTBBW1_2280051</name>
</gene>
<evidence type="ECO:0000256" key="1">
    <source>
        <dbReference type="SAM" id="MobiDB-lite"/>
    </source>
</evidence>
<evidence type="ECO:0000313" key="3">
    <source>
        <dbReference type="Proteomes" id="UP000191931"/>
    </source>
</evidence>
<dbReference type="Pfam" id="PF12784">
    <property type="entry name" value="PDDEXK_2"/>
    <property type="match status" value="1"/>
</dbReference>
<sequence>MKYFIDPTVDCVFKKLLGSEENKNLLIHFLNAVLRSSILNPVIDVEILNPYNEKDFLTDKLSIVDVKAKDSEGRTFQVDIQLSIHPGLKSRILYCWSDIYASQLLKGDDYSKLQPVISIWIITEKLFYESEGFHYHFQIFDPVNRIALNEECAIHIMELSKFTNMEIKNELERWLAFFRLGRDIDDELMPDFMNTKEMRQAMETLKVFSEKEREYHLYQNRMNTIRLQRTIDKEMSRLKQAVIIADKALYEAEEKKQKAEEEKQKAEEEKQKAEEEKQKAEEEKQKAEEEKQKAIKEKEESLKREQALIEKLKQMGVDIDAET</sequence>
<dbReference type="AlphaFoldDB" id="A0A1W1HDF3"/>
<dbReference type="RefSeq" id="WP_080808597.1">
    <property type="nucleotide sequence ID" value="NZ_LT828561.1"/>
</dbReference>
<name>A0A1W1HDF3_9BACT</name>
<proteinExistence type="predicted"/>
<dbReference type="STRING" id="1246637.MTBBW1_2280051"/>
<reference evidence="2 3" key="1">
    <citation type="submission" date="2017-03" db="EMBL/GenBank/DDBJ databases">
        <authorList>
            <person name="Afonso C.L."/>
            <person name="Miller P.J."/>
            <person name="Scott M.A."/>
            <person name="Spackman E."/>
            <person name="Goraichik I."/>
            <person name="Dimitrov K.M."/>
            <person name="Suarez D.L."/>
            <person name="Swayne D.E."/>
        </authorList>
    </citation>
    <scope>NUCLEOTIDE SEQUENCE [LARGE SCALE GENOMIC DNA]</scope>
    <source>
        <strain evidence="2">PRJEB14757</strain>
    </source>
</reference>
<evidence type="ECO:0000313" key="2">
    <source>
        <dbReference type="EMBL" id="SLM30509.1"/>
    </source>
</evidence>
<dbReference type="EMBL" id="FWEV01000144">
    <property type="protein sequence ID" value="SLM30509.1"/>
    <property type="molecule type" value="Genomic_DNA"/>
</dbReference>
<dbReference type="PANTHER" id="PTHR41317:SF1">
    <property type="entry name" value="PD-(D_E)XK NUCLEASE FAMILY TRANSPOSASE"/>
    <property type="match status" value="1"/>
</dbReference>
<dbReference type="PANTHER" id="PTHR41317">
    <property type="entry name" value="PD-(D_E)XK NUCLEASE FAMILY TRANSPOSASE"/>
    <property type="match status" value="1"/>
</dbReference>
<keyword evidence="3" id="KW-1185">Reference proteome</keyword>
<dbReference type="OrthoDB" id="5566984at2"/>
<evidence type="ECO:0008006" key="4">
    <source>
        <dbReference type="Google" id="ProtNLM"/>
    </source>
</evidence>
<dbReference type="InterPro" id="IPR010106">
    <property type="entry name" value="RpnA"/>
</dbReference>
<feature type="region of interest" description="Disordered" evidence="1">
    <location>
        <begin position="256"/>
        <end position="301"/>
    </location>
</feature>